<dbReference type="AlphaFoldDB" id="A0A8H5LM20"/>
<evidence type="ECO:0000256" key="2">
    <source>
        <dbReference type="ARBA" id="ARBA00022491"/>
    </source>
</evidence>
<reference evidence="7 8" key="1">
    <citation type="journal article" date="2020" name="ISME J.">
        <title>Uncovering the hidden diversity of litter-decomposition mechanisms in mushroom-forming fungi.</title>
        <authorList>
            <person name="Floudas D."/>
            <person name="Bentzer J."/>
            <person name="Ahren D."/>
            <person name="Johansson T."/>
            <person name="Persson P."/>
            <person name="Tunlid A."/>
        </authorList>
    </citation>
    <scope>NUCLEOTIDE SEQUENCE [LARGE SCALE GENOMIC DNA]</scope>
    <source>
        <strain evidence="7 8">CBS 146.42</strain>
    </source>
</reference>
<feature type="compositionally biased region" description="Basic and acidic residues" evidence="6">
    <location>
        <begin position="247"/>
        <end position="257"/>
    </location>
</feature>
<organism evidence="7 8">
    <name type="scientific">Leucocoprinus leucothites</name>
    <dbReference type="NCBI Taxonomy" id="201217"/>
    <lineage>
        <taxon>Eukaryota</taxon>
        <taxon>Fungi</taxon>
        <taxon>Dikarya</taxon>
        <taxon>Basidiomycota</taxon>
        <taxon>Agaricomycotina</taxon>
        <taxon>Agaricomycetes</taxon>
        <taxon>Agaricomycetidae</taxon>
        <taxon>Agaricales</taxon>
        <taxon>Agaricineae</taxon>
        <taxon>Agaricaceae</taxon>
        <taxon>Leucocoprinus</taxon>
    </lineage>
</organism>
<comment type="caution">
    <text evidence="7">The sequence shown here is derived from an EMBL/GenBank/DDBJ whole genome shotgun (WGS) entry which is preliminary data.</text>
</comment>
<dbReference type="Proteomes" id="UP000559027">
    <property type="component" value="Unassembled WGS sequence"/>
</dbReference>
<keyword evidence="8" id="KW-1185">Reference proteome</keyword>
<evidence type="ECO:0000256" key="4">
    <source>
        <dbReference type="ARBA" id="ARBA00023163"/>
    </source>
</evidence>
<evidence type="ECO:0000313" key="7">
    <source>
        <dbReference type="EMBL" id="KAF5362196.1"/>
    </source>
</evidence>
<gene>
    <name evidence="7" type="ORF">D9756_002693</name>
</gene>
<evidence type="ECO:0000256" key="5">
    <source>
        <dbReference type="ARBA" id="ARBA00023242"/>
    </source>
</evidence>
<dbReference type="GO" id="GO:0005654">
    <property type="term" value="C:nucleoplasm"/>
    <property type="evidence" value="ECO:0007669"/>
    <property type="project" value="UniProtKB-ARBA"/>
</dbReference>
<feature type="region of interest" description="Disordered" evidence="6">
    <location>
        <begin position="1"/>
        <end position="54"/>
    </location>
</feature>
<keyword evidence="5" id="KW-0539">Nucleus</keyword>
<name>A0A8H5LM20_9AGAR</name>
<dbReference type="EMBL" id="JAACJO010000002">
    <property type="protein sequence ID" value="KAF5362196.1"/>
    <property type="molecule type" value="Genomic_DNA"/>
</dbReference>
<dbReference type="InterPro" id="IPR013907">
    <property type="entry name" value="Sds3"/>
</dbReference>
<accession>A0A8H5LM20</accession>
<evidence type="ECO:0000256" key="3">
    <source>
        <dbReference type="ARBA" id="ARBA00023015"/>
    </source>
</evidence>
<proteinExistence type="predicted"/>
<feature type="compositionally biased region" description="Gly residues" evidence="6">
    <location>
        <begin position="334"/>
        <end position="349"/>
    </location>
</feature>
<feature type="compositionally biased region" description="Polar residues" evidence="6">
    <location>
        <begin position="26"/>
        <end position="38"/>
    </location>
</feature>
<evidence type="ECO:0000256" key="1">
    <source>
        <dbReference type="ARBA" id="ARBA00004123"/>
    </source>
</evidence>
<evidence type="ECO:0000313" key="8">
    <source>
        <dbReference type="Proteomes" id="UP000559027"/>
    </source>
</evidence>
<feature type="region of interest" description="Disordered" evidence="6">
    <location>
        <begin position="323"/>
        <end position="409"/>
    </location>
</feature>
<keyword evidence="4" id="KW-0804">Transcription</keyword>
<dbReference type="GO" id="GO:0010468">
    <property type="term" value="P:regulation of gene expression"/>
    <property type="evidence" value="ECO:0007669"/>
    <property type="project" value="UniProtKB-ARBA"/>
</dbReference>
<sequence length="409" mass="44171">MALNGPGRTEWDARVVVTRKRGLPESSLNKAQQNNSRPSEAPEHSETMPPQQGLFAVPYGSAHKARTGYMATDMGEMGPGGGGGAYGHHGHAAIAGPSSRGHAEFVYGAVIDEGKREKRKREIAGKLGKEMIDRREEYVLPLTLTFSLLMTPRLYSGRYFHENVSQLHSMSVQLSLRPETSSMFNLRLLPLSLERSAVLAQLENEERYAIDCAQTAYEEERDRVEEEWKKGRDRVRERLLEGIEERRKKAREEKEGEGAMGDASLDAHSRPPLTRKLRNKLGTSPPPTPGPPTNGGLISSLPITMGPFPNPHSLSVDEIPSPFPLPLTSTTSSNGGGAGTGAGNGGGGGGRRRQKGGGAGQNQAIGGLGKSITMLGLNKDPEADNDMIDIRRGNKRRRNAAATLGPKTS</sequence>
<dbReference type="SMART" id="SM01401">
    <property type="entry name" value="Sds3"/>
    <property type="match status" value="1"/>
</dbReference>
<protein>
    <submittedName>
        <fullName evidence="7">Uncharacterized protein</fullName>
    </submittedName>
</protein>
<comment type="subcellular location">
    <subcellularLocation>
        <location evidence="1">Nucleus</location>
    </subcellularLocation>
</comment>
<dbReference type="OrthoDB" id="70376at2759"/>
<feature type="region of interest" description="Disordered" evidence="6">
    <location>
        <begin position="247"/>
        <end position="299"/>
    </location>
</feature>
<keyword evidence="2" id="KW-0678">Repressor</keyword>
<dbReference type="Pfam" id="PF08598">
    <property type="entry name" value="Sds3"/>
    <property type="match status" value="1"/>
</dbReference>
<evidence type="ECO:0000256" key="6">
    <source>
        <dbReference type="SAM" id="MobiDB-lite"/>
    </source>
</evidence>
<keyword evidence="3" id="KW-0805">Transcription regulation</keyword>